<evidence type="ECO:0008006" key="4">
    <source>
        <dbReference type="Google" id="ProtNLM"/>
    </source>
</evidence>
<proteinExistence type="predicted"/>
<dbReference type="InterPro" id="IPR036249">
    <property type="entry name" value="Thioredoxin-like_sf"/>
</dbReference>
<evidence type="ECO:0000313" key="2">
    <source>
        <dbReference type="EMBL" id="GGB53285.1"/>
    </source>
</evidence>
<evidence type="ECO:0000313" key="3">
    <source>
        <dbReference type="Proteomes" id="UP000617555"/>
    </source>
</evidence>
<reference evidence="3" key="1">
    <citation type="journal article" date="2019" name="Int. J. Syst. Evol. Microbiol.">
        <title>The Global Catalogue of Microorganisms (GCM) 10K type strain sequencing project: providing services to taxonomists for standard genome sequencing and annotation.</title>
        <authorList>
            <consortium name="The Broad Institute Genomics Platform"/>
            <consortium name="The Broad Institute Genome Sequencing Center for Infectious Disease"/>
            <person name="Wu L."/>
            <person name="Ma J."/>
        </authorList>
    </citation>
    <scope>NUCLEOTIDE SEQUENCE [LARGE SCALE GENOMIC DNA]</scope>
    <source>
        <strain evidence="3">CGMCC 1.15339</strain>
    </source>
</reference>
<protein>
    <recommendedName>
        <fullName evidence="4">Thioredoxin-like fold domain-containing protein</fullName>
    </recommendedName>
</protein>
<dbReference type="Proteomes" id="UP000617555">
    <property type="component" value="Unassembled WGS sequence"/>
</dbReference>
<organism evidence="2 3">
    <name type="scientific">Shewanella inventionis</name>
    <dbReference type="NCBI Taxonomy" id="1738770"/>
    <lineage>
        <taxon>Bacteria</taxon>
        <taxon>Pseudomonadati</taxon>
        <taxon>Pseudomonadota</taxon>
        <taxon>Gammaproteobacteria</taxon>
        <taxon>Alteromonadales</taxon>
        <taxon>Shewanellaceae</taxon>
        <taxon>Shewanella</taxon>
    </lineage>
</organism>
<feature type="region of interest" description="Disordered" evidence="1">
    <location>
        <begin position="114"/>
        <end position="135"/>
    </location>
</feature>
<keyword evidence="3" id="KW-1185">Reference proteome</keyword>
<dbReference type="EMBL" id="BMII01000008">
    <property type="protein sequence ID" value="GGB53285.1"/>
    <property type="molecule type" value="Genomic_DNA"/>
</dbReference>
<sequence length="351" mass="38494">MWKAPRWGEVQFSKSYGLTCLVGGFALAYLLSGSGVGLLCSSESSFSERFFSKFPSLAGEAHVFKTPACNVFAVKHGDSYVFFDNDLTTSIQGNMDALQEGNLKPIRIFGTDESKRESNTRVRGTEVRSTPRSNLGKYESGYGANVVAQTASTEAEPKNVQTGDSGAPESPSPHIGVTNREVNADLKNLDFSILPVYKAEQSKGALLTFVDITCPACKRYVDNIQALNEQGIDVYLAPYPRAGGHSVVARKMLSNWCANYVNNQTNVSQILKTFKGASISEQACNDKQYELKFNQFIEFGEKHLNKTTPVSFTNNGITVVANHPADVFFSAFVYGNTMSQFLRSNSEVIKQ</sequence>
<name>A0ABQ1IVR7_9GAMM</name>
<comment type="caution">
    <text evidence="2">The sequence shown here is derived from an EMBL/GenBank/DDBJ whole genome shotgun (WGS) entry which is preliminary data.</text>
</comment>
<gene>
    <name evidence="2" type="ORF">GCM10011607_12280</name>
</gene>
<feature type="compositionally biased region" description="Basic and acidic residues" evidence="1">
    <location>
        <begin position="114"/>
        <end position="126"/>
    </location>
</feature>
<accession>A0ABQ1IVR7</accession>
<dbReference type="Gene3D" id="3.40.30.10">
    <property type="entry name" value="Glutaredoxin"/>
    <property type="match status" value="1"/>
</dbReference>
<feature type="region of interest" description="Disordered" evidence="1">
    <location>
        <begin position="150"/>
        <end position="174"/>
    </location>
</feature>
<dbReference type="SUPFAM" id="SSF52833">
    <property type="entry name" value="Thioredoxin-like"/>
    <property type="match status" value="1"/>
</dbReference>
<evidence type="ECO:0000256" key="1">
    <source>
        <dbReference type="SAM" id="MobiDB-lite"/>
    </source>
</evidence>
<feature type="compositionally biased region" description="Polar residues" evidence="1">
    <location>
        <begin position="150"/>
        <end position="164"/>
    </location>
</feature>
<dbReference type="RefSeq" id="WP_188738056.1">
    <property type="nucleotide sequence ID" value="NZ_BMII01000008.1"/>
</dbReference>